<keyword evidence="3" id="KW-0805">Transcription regulation</keyword>
<dbReference type="PROSITE" id="PS50048">
    <property type="entry name" value="ZN2_CY6_FUNGAL_2"/>
    <property type="match status" value="1"/>
</dbReference>
<gene>
    <name evidence="9" type="ORF">Asppvi_009488</name>
</gene>
<keyword evidence="2" id="KW-0479">Metal-binding</keyword>
<protein>
    <recommendedName>
        <fullName evidence="8">Zn(2)-C6 fungal-type domain-containing protein</fullName>
    </recommendedName>
</protein>
<dbReference type="Pfam" id="PF04082">
    <property type="entry name" value="Fungal_trans"/>
    <property type="match status" value="1"/>
</dbReference>
<dbReference type="RefSeq" id="XP_043161277.1">
    <property type="nucleotide sequence ID" value="XM_043305342.1"/>
</dbReference>
<dbReference type="PROSITE" id="PS00463">
    <property type="entry name" value="ZN2_CY6_FUNGAL_1"/>
    <property type="match status" value="1"/>
</dbReference>
<keyword evidence="5" id="KW-0804">Transcription</keyword>
<dbReference type="InterPro" id="IPR050613">
    <property type="entry name" value="Sec_Metabolite_Reg"/>
</dbReference>
<dbReference type="CDD" id="cd00067">
    <property type="entry name" value="GAL4"/>
    <property type="match status" value="1"/>
</dbReference>
<dbReference type="PANTHER" id="PTHR31001:SF50">
    <property type="entry name" value="ZN(II)2CYS6 TRANSCRIPTION FACTOR (EUROFUNG)"/>
    <property type="match status" value="1"/>
</dbReference>
<keyword evidence="10" id="KW-1185">Reference proteome</keyword>
<keyword evidence="6" id="KW-0539">Nucleus</keyword>
<reference evidence="9 10" key="1">
    <citation type="submission" date="2018-10" db="EMBL/GenBank/DDBJ databases">
        <title>Pan-genome distribution and transcriptional activeness of fungal secondary metabolism genes in Aspergillus section Fumigati.</title>
        <authorList>
            <person name="Takahashi H."/>
            <person name="Umemura M."/>
            <person name="Ninomiya A."/>
            <person name="Kusuya Y."/>
            <person name="Urayama S."/>
            <person name="Shimizu M."/>
            <person name="Watanabe A."/>
            <person name="Kamei K."/>
            <person name="Yaguchi T."/>
            <person name="Hagiwara D."/>
        </authorList>
    </citation>
    <scope>NUCLEOTIDE SEQUENCE [LARGE SCALE GENOMIC DNA]</scope>
    <source>
        <strain evidence="9 10">IFM 55266</strain>
    </source>
</reference>
<dbReference type="GO" id="GO:0005634">
    <property type="term" value="C:nucleus"/>
    <property type="evidence" value="ECO:0007669"/>
    <property type="project" value="UniProtKB-SubCell"/>
</dbReference>
<dbReference type="GO" id="GO:0008270">
    <property type="term" value="F:zinc ion binding"/>
    <property type="evidence" value="ECO:0007669"/>
    <property type="project" value="InterPro"/>
</dbReference>
<dbReference type="OrthoDB" id="424974at2759"/>
<dbReference type="GO" id="GO:0006351">
    <property type="term" value="P:DNA-templated transcription"/>
    <property type="evidence" value="ECO:0007669"/>
    <property type="project" value="InterPro"/>
</dbReference>
<keyword evidence="4" id="KW-0238">DNA-binding</keyword>
<accession>A0A9P3BMQ2</accession>
<name>A0A9P3BMQ2_9EURO</name>
<feature type="domain" description="Zn(2)-C6 fungal-type" evidence="8">
    <location>
        <begin position="35"/>
        <end position="64"/>
    </location>
</feature>
<dbReference type="Gene3D" id="4.10.240.10">
    <property type="entry name" value="Zn(2)-C6 fungal-type DNA-binding domain"/>
    <property type="match status" value="1"/>
</dbReference>
<dbReference type="SMART" id="SM00066">
    <property type="entry name" value="GAL4"/>
    <property type="match status" value="1"/>
</dbReference>
<organism evidence="9 10">
    <name type="scientific">Aspergillus pseudoviridinutans</name>
    <dbReference type="NCBI Taxonomy" id="1517512"/>
    <lineage>
        <taxon>Eukaryota</taxon>
        <taxon>Fungi</taxon>
        <taxon>Dikarya</taxon>
        <taxon>Ascomycota</taxon>
        <taxon>Pezizomycotina</taxon>
        <taxon>Eurotiomycetes</taxon>
        <taxon>Eurotiomycetidae</taxon>
        <taxon>Eurotiales</taxon>
        <taxon>Aspergillaceae</taxon>
        <taxon>Aspergillus</taxon>
        <taxon>Aspergillus subgen. Fumigati</taxon>
    </lineage>
</organism>
<dbReference type="SMART" id="SM00906">
    <property type="entry name" value="Fungal_trans"/>
    <property type="match status" value="1"/>
</dbReference>
<dbReference type="InterPro" id="IPR001138">
    <property type="entry name" value="Zn2Cys6_DnaBD"/>
</dbReference>
<dbReference type="CDD" id="cd12148">
    <property type="entry name" value="fungal_TF_MHR"/>
    <property type="match status" value="1"/>
</dbReference>
<dbReference type="AlphaFoldDB" id="A0A9P3BMQ2"/>
<feature type="region of interest" description="Disordered" evidence="7">
    <location>
        <begin position="1"/>
        <end position="36"/>
    </location>
</feature>
<comment type="subcellular location">
    <subcellularLocation>
        <location evidence="1">Nucleus</location>
    </subcellularLocation>
</comment>
<evidence type="ECO:0000256" key="2">
    <source>
        <dbReference type="ARBA" id="ARBA00022723"/>
    </source>
</evidence>
<dbReference type="Pfam" id="PF00172">
    <property type="entry name" value="Zn_clus"/>
    <property type="match status" value="1"/>
</dbReference>
<evidence type="ECO:0000256" key="5">
    <source>
        <dbReference type="ARBA" id="ARBA00023163"/>
    </source>
</evidence>
<evidence type="ECO:0000256" key="1">
    <source>
        <dbReference type="ARBA" id="ARBA00004123"/>
    </source>
</evidence>
<feature type="compositionally biased region" description="Low complexity" evidence="7">
    <location>
        <begin position="1"/>
        <end position="11"/>
    </location>
</feature>
<dbReference type="Proteomes" id="UP001043456">
    <property type="component" value="Unassembled WGS sequence"/>
</dbReference>
<evidence type="ECO:0000256" key="7">
    <source>
        <dbReference type="SAM" id="MobiDB-lite"/>
    </source>
</evidence>
<evidence type="ECO:0000259" key="8">
    <source>
        <dbReference type="PROSITE" id="PS50048"/>
    </source>
</evidence>
<comment type="caution">
    <text evidence="9">The sequence shown here is derived from an EMBL/GenBank/DDBJ whole genome shotgun (WGS) entry which is preliminary data.</text>
</comment>
<dbReference type="GO" id="GO:0003677">
    <property type="term" value="F:DNA binding"/>
    <property type="evidence" value="ECO:0007669"/>
    <property type="project" value="UniProtKB-KW"/>
</dbReference>
<evidence type="ECO:0000256" key="6">
    <source>
        <dbReference type="ARBA" id="ARBA00023242"/>
    </source>
</evidence>
<evidence type="ECO:0000313" key="10">
    <source>
        <dbReference type="Proteomes" id="UP001043456"/>
    </source>
</evidence>
<dbReference type="GeneID" id="67008098"/>
<dbReference type="GO" id="GO:0000981">
    <property type="term" value="F:DNA-binding transcription factor activity, RNA polymerase II-specific"/>
    <property type="evidence" value="ECO:0007669"/>
    <property type="project" value="InterPro"/>
</dbReference>
<feature type="region of interest" description="Disordered" evidence="7">
    <location>
        <begin position="100"/>
        <end position="127"/>
    </location>
</feature>
<dbReference type="SUPFAM" id="SSF57701">
    <property type="entry name" value="Zn2/Cys6 DNA-binding domain"/>
    <property type="match status" value="1"/>
</dbReference>
<dbReference type="InterPro" id="IPR036864">
    <property type="entry name" value="Zn2-C6_fun-type_DNA-bd_sf"/>
</dbReference>
<proteinExistence type="predicted"/>
<sequence length="720" mass="80722">MTGAPKRSASSADDDDRARPSRKSVPRTNRPAMRSCEGCHQRKVRCDRGVPCTNCSRHGMTCVYPTRDLDAGRKTPTLQDISNRLKRLEILLSRFAESSEVTTGSAVDGAGGGRGPGRAESELQTQARHSANVNAIETASQHLSDRPPNKSTWEILLNNSDIEPLLQDESNGLETAPSHLQVNTTVQQRLPMQPGARAPLDNDSEPLDFYPDTQLALRLWDVYVKSVDPVLKILHIPTVQSAVVATILDPRSAQPSTVALTFAIYYAAVTALCHDDSDEPVDLPWEKLVLLKRYQTALDRLLVTPDFMSRPEIAGLQALAIYVTCLRAHELGRRVWVLTGLVIRLAQSIGLHRDGTSLGLSPFETEMRLRLWWHLCVLDSRAPEDQGFQPTVDFANQELRLPLNVNDDQIYPDMTHFPAESDRWTEMSFFLIQTESCRVIHPILDTQQQHSADTLLDIREKREIIQNPAQYLSAKYGISPGSGTPTDLPRIATQHVTTACKKMEFVLQLREEICMRKQKEAQNDATPDVLRLSFKLACEGLESSLALLEGLAGKFKWFFKMYTQWYALAYVLRCLRSGPCGFEADRAWALVERLFPHGTNHQGHPAAIHDEHGHGRIWKFLKLLRHQAWSLRQHAQLSTATADNRVELSSSGRYFTSQLLPDAEIPRPPSTTVADHGTSILPEWGHEFITDSDQIESSALNLLMPEIPFLPDWNAIINGQ</sequence>
<dbReference type="PANTHER" id="PTHR31001">
    <property type="entry name" value="UNCHARACTERIZED TRANSCRIPTIONAL REGULATORY PROTEIN"/>
    <property type="match status" value="1"/>
</dbReference>
<dbReference type="EMBL" id="BHVY01000007">
    <property type="protein sequence ID" value="GIJ90531.1"/>
    <property type="molecule type" value="Genomic_DNA"/>
</dbReference>
<evidence type="ECO:0000256" key="4">
    <source>
        <dbReference type="ARBA" id="ARBA00023125"/>
    </source>
</evidence>
<evidence type="ECO:0000256" key="3">
    <source>
        <dbReference type="ARBA" id="ARBA00023015"/>
    </source>
</evidence>
<evidence type="ECO:0000313" key="9">
    <source>
        <dbReference type="EMBL" id="GIJ90531.1"/>
    </source>
</evidence>
<dbReference type="InterPro" id="IPR007219">
    <property type="entry name" value="XnlR_reg_dom"/>
</dbReference>